<dbReference type="EMBL" id="KC977571">
    <property type="protein sequence ID" value="AGO85302.2"/>
    <property type="molecule type" value="Genomic_DNA"/>
</dbReference>
<protein>
    <recommendedName>
        <fullName evidence="3">F-box incomplete domain containing protein</fullName>
    </recommendedName>
</protein>
<organism evidence="1 2">
    <name type="scientific">Pandoravirus salinus</name>
    <dbReference type="NCBI Taxonomy" id="1349410"/>
    <lineage>
        <taxon>Viruses</taxon>
        <taxon>Pandoravirus</taxon>
    </lineage>
</organism>
<evidence type="ECO:0000313" key="1">
    <source>
        <dbReference type="EMBL" id="AGO85302.2"/>
    </source>
</evidence>
<dbReference type="KEGG" id="vg:16607089"/>
<name>S4W3P9_9VIRU</name>
<accession>S4W3P9</accession>
<sequence length="636" mass="68920">MDTLPSEILCLVLNGAPLTRWTATHNWALPGERDPPPPFLDPCWRFAARAVCRLWREVIETPTASEMVGLYGRRHAEHYGDDAENGHSDRCPKWITGRLVCASVIAQWIATDTGPWRSWSDADAVWSWCNAHARASRKHVMAALVASDAPWAVEAAMTTGWRLTFSVGDHRGASSGGGAPLDTLYRSEGVSNCWDDHQHDDVRGLKEALLDVAARRASYRTIATLVERLFAPDRTYALDRALGWACRVGRPETVRALLDGGACAGPTTWTHAACASDPTCFEALLDHAPDGLLPTTNAEDDFQSLDSDWLHAAIAAGRWRILDVCKARGARFDPTSAFLAAARARQPSVLAWLRVHASMAPPAIDLAVAALHAVGPHTGDRARSADALAWLCEAAAYVPSQIDLSTLIARACANRCVECALYLADRWPHETLALDANTLHSFFRACVCGGIAALGRFLAVVDRHERSLGANAVDRIDLWGALVTAHADVSRRWTHMPYMLACMRAAHDVAQQRPVRAADIAQIDNLCLSASTPLPCACVHPKETAAGAWSQGHSSKNIRERDDVGPCTDAGAIAALAPLATWCRPRPVSPNDIAVGWRRDPARTVDGIVHNRLCGHTLDWLASVGLLVPPPPPPPP</sequence>
<evidence type="ECO:0008006" key="3">
    <source>
        <dbReference type="Google" id="ProtNLM"/>
    </source>
</evidence>
<keyword evidence="2" id="KW-1185">Reference proteome</keyword>
<dbReference type="Gene3D" id="1.25.40.20">
    <property type="entry name" value="Ankyrin repeat-containing domain"/>
    <property type="match status" value="1"/>
</dbReference>
<dbReference type="InterPro" id="IPR036770">
    <property type="entry name" value="Ankyrin_rpt-contain_sf"/>
</dbReference>
<dbReference type="RefSeq" id="YP_008438376.2">
    <property type="nucleotide sequence ID" value="NC_022098.1"/>
</dbReference>
<dbReference type="Proteomes" id="UP000204584">
    <property type="component" value="Segment"/>
</dbReference>
<evidence type="ECO:0000313" key="2">
    <source>
        <dbReference type="Proteomes" id="UP000204584"/>
    </source>
</evidence>
<dbReference type="SUPFAM" id="SSF48403">
    <property type="entry name" value="Ankyrin repeat"/>
    <property type="match status" value="1"/>
</dbReference>
<dbReference type="GeneID" id="16607089"/>
<proteinExistence type="predicted"/>
<reference evidence="1 2" key="1">
    <citation type="journal article" date="2013" name="Science">
        <title>Pandoraviruses: amoeba viruses with genomes up to 2.5 Mb reaching that of parasitic eukaryotes.</title>
        <authorList>
            <person name="Philippe N."/>
            <person name="Legendre M."/>
            <person name="Doutre G."/>
            <person name="Coute Y."/>
            <person name="Poirot O."/>
            <person name="Lescot M."/>
            <person name="Arslan D."/>
            <person name="Seltzer V."/>
            <person name="Bertaux L."/>
            <person name="Bruley C."/>
            <person name="Garin J."/>
            <person name="Claverie J.M."/>
            <person name="Abergel C."/>
        </authorList>
    </citation>
    <scope>NUCLEOTIDE SEQUENCE [LARGE SCALE GENOMIC DNA]</scope>
</reference>
<gene>
    <name evidence="1" type="ORF">psal_cds_1086</name>
</gene>